<dbReference type="Pfam" id="PF12833">
    <property type="entry name" value="HTH_18"/>
    <property type="match status" value="1"/>
</dbReference>
<dbReference type="PANTHER" id="PTHR47894">
    <property type="entry name" value="HTH-TYPE TRANSCRIPTIONAL REGULATOR GADX"/>
    <property type="match status" value="1"/>
</dbReference>
<feature type="domain" description="HTH araC/xylS-type" evidence="4">
    <location>
        <begin position="201"/>
        <end position="298"/>
    </location>
</feature>
<keyword evidence="6" id="KW-1185">Reference proteome</keyword>
<dbReference type="PROSITE" id="PS01124">
    <property type="entry name" value="HTH_ARAC_FAMILY_2"/>
    <property type="match status" value="1"/>
</dbReference>
<reference evidence="5 6" key="1">
    <citation type="submission" date="2020-05" db="EMBL/GenBank/DDBJ databases">
        <title>Parvularcula mediterraneae sp. nov., isolated from polypropylene straw from shallow seawater of the seashore of Laganas in Zakynthos island, Greece.</title>
        <authorList>
            <person name="Szabo I."/>
            <person name="Al-Omari J."/>
            <person name="Rado J."/>
            <person name="Szerdahelyi G.S."/>
        </authorList>
    </citation>
    <scope>NUCLEOTIDE SEQUENCE [LARGE SCALE GENOMIC DNA]</scope>
    <source>
        <strain evidence="5 6">ZS-1/3</strain>
    </source>
</reference>
<evidence type="ECO:0000313" key="5">
    <source>
        <dbReference type="EMBL" id="NNU16149.1"/>
    </source>
</evidence>
<keyword evidence="1" id="KW-0805">Transcription regulation</keyword>
<dbReference type="RefSeq" id="WP_173198136.1">
    <property type="nucleotide sequence ID" value="NZ_JABFCX010000002.1"/>
</dbReference>
<sequence length="300" mass="33097">MSETTILRGDLLDRLRGQLDEARELRDEARAFSKRQLLPGSTGLVLSQLPREVTLAEAAARVADAYNLLHGGLFNRVVHRGGTVILQTDDRTFPFSVTDEETVFSVMEETLLFTHGLLCLVTGRLARDGLVGIQIRRKRGQPSVPFQRLTRVTQGGAVYALRYDAAMAQEVAPRPAREDLTFEAVIRSQIDILRSIEGDAEQFSDIVMRTMREGVVSQAEVAMALDVSPATLRRRLAEEGTSFREVAADLMIERADALLATSLPLAEIGERLGFSDVRSFNRAYRAQTGVTPAAARRLTG</sequence>
<comment type="caution">
    <text evidence="5">The sequence shown here is derived from an EMBL/GenBank/DDBJ whole genome shotgun (WGS) entry which is preliminary data.</text>
</comment>
<accession>A0A7Y3W515</accession>
<dbReference type="EMBL" id="JABFCX010000002">
    <property type="protein sequence ID" value="NNU16149.1"/>
    <property type="molecule type" value="Genomic_DNA"/>
</dbReference>
<evidence type="ECO:0000256" key="3">
    <source>
        <dbReference type="ARBA" id="ARBA00023163"/>
    </source>
</evidence>
<dbReference type="GO" id="GO:0003700">
    <property type="term" value="F:DNA-binding transcription factor activity"/>
    <property type="evidence" value="ECO:0007669"/>
    <property type="project" value="InterPro"/>
</dbReference>
<name>A0A7Y3W515_9PROT</name>
<evidence type="ECO:0000259" key="4">
    <source>
        <dbReference type="PROSITE" id="PS01124"/>
    </source>
</evidence>
<evidence type="ECO:0000256" key="1">
    <source>
        <dbReference type="ARBA" id="ARBA00023015"/>
    </source>
</evidence>
<evidence type="ECO:0000256" key="2">
    <source>
        <dbReference type="ARBA" id="ARBA00023125"/>
    </source>
</evidence>
<dbReference type="Gene3D" id="1.10.10.60">
    <property type="entry name" value="Homeodomain-like"/>
    <property type="match status" value="1"/>
</dbReference>
<protein>
    <submittedName>
        <fullName evidence="5">Helix-turn-helix transcriptional regulator</fullName>
    </submittedName>
</protein>
<dbReference type="AlphaFoldDB" id="A0A7Y3W515"/>
<proteinExistence type="predicted"/>
<dbReference type="SMART" id="SM00342">
    <property type="entry name" value="HTH_ARAC"/>
    <property type="match status" value="1"/>
</dbReference>
<dbReference type="GO" id="GO:0005829">
    <property type="term" value="C:cytosol"/>
    <property type="evidence" value="ECO:0007669"/>
    <property type="project" value="TreeGrafter"/>
</dbReference>
<dbReference type="InterPro" id="IPR018060">
    <property type="entry name" value="HTH_AraC"/>
</dbReference>
<dbReference type="InterPro" id="IPR009057">
    <property type="entry name" value="Homeodomain-like_sf"/>
</dbReference>
<dbReference type="PANTHER" id="PTHR47894:SF1">
    <property type="entry name" value="HTH-TYPE TRANSCRIPTIONAL REGULATOR VQSM"/>
    <property type="match status" value="1"/>
</dbReference>
<keyword evidence="3" id="KW-0804">Transcription</keyword>
<keyword evidence="2" id="KW-0238">DNA-binding</keyword>
<gene>
    <name evidence="5" type="ORF">HK107_07425</name>
</gene>
<evidence type="ECO:0000313" key="6">
    <source>
        <dbReference type="Proteomes" id="UP000536835"/>
    </source>
</evidence>
<dbReference type="GO" id="GO:0000976">
    <property type="term" value="F:transcription cis-regulatory region binding"/>
    <property type="evidence" value="ECO:0007669"/>
    <property type="project" value="TreeGrafter"/>
</dbReference>
<dbReference type="Proteomes" id="UP000536835">
    <property type="component" value="Unassembled WGS sequence"/>
</dbReference>
<organism evidence="5 6">
    <name type="scientific">Parvularcula mediterranea</name>
    <dbReference type="NCBI Taxonomy" id="2732508"/>
    <lineage>
        <taxon>Bacteria</taxon>
        <taxon>Pseudomonadati</taxon>
        <taxon>Pseudomonadota</taxon>
        <taxon>Alphaproteobacteria</taxon>
        <taxon>Parvularculales</taxon>
        <taxon>Parvularculaceae</taxon>
        <taxon>Parvularcula</taxon>
    </lineage>
</organism>
<dbReference type="SUPFAM" id="SSF46689">
    <property type="entry name" value="Homeodomain-like"/>
    <property type="match status" value="1"/>
</dbReference>